<sequence>MASRLPTALPRRPTTSTLSTFNTLAPQTTSSSIIPTLQQTQTRNATLIKRPKRPYTFTQVIQLSDGSTFTMRTCSPHSLYKSTKDTRNHVMWNPSEKSLKNIEVDEAGKLAAFRERYGRGWDAQAPEVQDGGEGAQAAAAGGAAGGKKDGKKDDKAAADASFENKFDSSYDPLGDLISQYAVGVPEDKGAKVAKPKKK</sequence>
<evidence type="ECO:0000313" key="4">
    <source>
        <dbReference type="Proteomes" id="UP001391051"/>
    </source>
</evidence>
<feature type="region of interest" description="Disordered" evidence="1">
    <location>
        <begin position="124"/>
        <end position="157"/>
    </location>
</feature>
<dbReference type="EMBL" id="JAQQWE010000003">
    <property type="protein sequence ID" value="KAK7959073.1"/>
    <property type="molecule type" value="Genomic_DNA"/>
</dbReference>
<dbReference type="RefSeq" id="XP_066702776.1">
    <property type="nucleotide sequence ID" value="XM_066840149.1"/>
</dbReference>
<dbReference type="Pfam" id="PF21492">
    <property type="entry name" value="bL31_N"/>
    <property type="match status" value="1"/>
</dbReference>
<dbReference type="InterPro" id="IPR034600">
    <property type="entry name" value="Ribosomal_bL31m"/>
</dbReference>
<name>A0ABR1QL50_9PEZI</name>
<feature type="compositionally biased region" description="Basic and acidic residues" evidence="1">
    <location>
        <begin position="146"/>
        <end position="157"/>
    </location>
</feature>
<comment type="caution">
    <text evidence="3">The sequence shown here is derived from an EMBL/GenBank/DDBJ whole genome shotgun (WGS) entry which is preliminary data.</text>
</comment>
<feature type="domain" description="Ribosomal protein bL31m N-terminal" evidence="2">
    <location>
        <begin position="50"/>
        <end position="95"/>
    </location>
</feature>
<dbReference type="Proteomes" id="UP001391051">
    <property type="component" value="Unassembled WGS sequence"/>
</dbReference>
<organism evidence="3 4">
    <name type="scientific">Apiospora aurea</name>
    <dbReference type="NCBI Taxonomy" id="335848"/>
    <lineage>
        <taxon>Eukaryota</taxon>
        <taxon>Fungi</taxon>
        <taxon>Dikarya</taxon>
        <taxon>Ascomycota</taxon>
        <taxon>Pezizomycotina</taxon>
        <taxon>Sordariomycetes</taxon>
        <taxon>Xylariomycetidae</taxon>
        <taxon>Amphisphaeriales</taxon>
        <taxon>Apiosporaceae</taxon>
        <taxon>Apiospora</taxon>
    </lineage>
</organism>
<protein>
    <recommendedName>
        <fullName evidence="2">Ribosomal protein bL31m N-terminal domain-containing protein</fullName>
    </recommendedName>
</protein>
<accession>A0ABR1QL50</accession>
<reference evidence="3 4" key="1">
    <citation type="submission" date="2023-01" db="EMBL/GenBank/DDBJ databases">
        <title>Analysis of 21 Apiospora genomes using comparative genomics revels a genus with tremendous synthesis potential of carbohydrate active enzymes and secondary metabolites.</title>
        <authorList>
            <person name="Sorensen T."/>
        </authorList>
    </citation>
    <scope>NUCLEOTIDE SEQUENCE [LARGE SCALE GENOMIC DNA]</scope>
    <source>
        <strain evidence="3 4">CBS 24483</strain>
    </source>
</reference>
<evidence type="ECO:0000256" key="1">
    <source>
        <dbReference type="SAM" id="MobiDB-lite"/>
    </source>
</evidence>
<gene>
    <name evidence="3" type="ORF">PG986_003927</name>
</gene>
<proteinExistence type="predicted"/>
<evidence type="ECO:0000259" key="2">
    <source>
        <dbReference type="Pfam" id="PF21492"/>
    </source>
</evidence>
<evidence type="ECO:0000313" key="3">
    <source>
        <dbReference type="EMBL" id="KAK7959073.1"/>
    </source>
</evidence>
<dbReference type="PANTHER" id="PTHR28174:SF1">
    <property type="entry name" value="LARGE RIBOSOMAL SUBUNIT PROTEIN BL31M"/>
    <property type="match status" value="1"/>
</dbReference>
<dbReference type="GeneID" id="92073211"/>
<keyword evidence="4" id="KW-1185">Reference proteome</keyword>
<dbReference type="PANTHER" id="PTHR28174">
    <property type="entry name" value="54S RIBOSOMAL PROTEIN L36, MITOCHONDRIAL"/>
    <property type="match status" value="1"/>
</dbReference>
<dbReference type="InterPro" id="IPR048874">
    <property type="entry name" value="Ribosomal_bL31m_N"/>
</dbReference>
<dbReference type="Gene3D" id="6.20.130.10">
    <property type="match status" value="1"/>
</dbReference>